<protein>
    <submittedName>
        <fullName evidence="9">ABC transporter permease</fullName>
    </submittedName>
</protein>
<proteinExistence type="predicted"/>
<dbReference type="GeneID" id="76995664"/>
<evidence type="ECO:0000256" key="4">
    <source>
        <dbReference type="ARBA" id="ARBA00022989"/>
    </source>
</evidence>
<evidence type="ECO:0000256" key="1">
    <source>
        <dbReference type="ARBA" id="ARBA00004651"/>
    </source>
</evidence>
<keyword evidence="11" id="KW-1185">Reference proteome</keyword>
<evidence type="ECO:0000256" key="5">
    <source>
        <dbReference type="ARBA" id="ARBA00023136"/>
    </source>
</evidence>
<feature type="domain" description="ABC3 transporter permease C-terminal" evidence="7">
    <location>
        <begin position="670"/>
        <end position="777"/>
    </location>
</feature>
<feature type="transmembrane region" description="Helical" evidence="6">
    <location>
        <begin position="375"/>
        <end position="397"/>
    </location>
</feature>
<evidence type="ECO:0000256" key="2">
    <source>
        <dbReference type="ARBA" id="ARBA00022475"/>
    </source>
</evidence>
<keyword evidence="4 6" id="KW-1133">Transmembrane helix</keyword>
<organism evidence="9 10">
    <name type="scientific">Paenibacillus thiaminolyticus</name>
    <name type="common">Bacillus thiaminolyticus</name>
    <dbReference type="NCBI Taxonomy" id="49283"/>
    <lineage>
        <taxon>Bacteria</taxon>
        <taxon>Bacillati</taxon>
        <taxon>Bacillota</taxon>
        <taxon>Bacilli</taxon>
        <taxon>Bacillales</taxon>
        <taxon>Paenibacillaceae</taxon>
        <taxon>Paenibacillus</taxon>
    </lineage>
</organism>
<reference evidence="9 10" key="1">
    <citation type="submission" date="2019-07" db="EMBL/GenBank/DDBJ databases">
        <title>Paenibacillus thiaminolyticus NRRL B-4156.</title>
        <authorList>
            <person name="Hehnly C."/>
            <person name="Zhang L."/>
        </authorList>
    </citation>
    <scope>NUCLEOTIDE SEQUENCE [LARGE SCALE GENOMIC DNA]</scope>
    <source>
        <strain evidence="9 10">NRRL B-4156</strain>
    </source>
</reference>
<feature type="transmembrane region" description="Helical" evidence="6">
    <location>
        <begin position="20"/>
        <end position="39"/>
    </location>
</feature>
<evidence type="ECO:0000313" key="10">
    <source>
        <dbReference type="Proteomes" id="UP000315377"/>
    </source>
</evidence>
<feature type="transmembrane region" description="Helical" evidence="6">
    <location>
        <begin position="449"/>
        <end position="470"/>
    </location>
</feature>
<dbReference type="PANTHER" id="PTHR30287:SF2">
    <property type="entry name" value="BLL1001 PROTEIN"/>
    <property type="match status" value="1"/>
</dbReference>
<dbReference type="RefSeq" id="WP_087442443.1">
    <property type="nucleotide sequence ID" value="NZ_CABMNB010000025.1"/>
</dbReference>
<accession>A0AAP9DSE4</accession>
<reference evidence="8 11" key="2">
    <citation type="submission" date="2022-05" db="EMBL/GenBank/DDBJ databases">
        <title>Genome Sequencing of Bee-Associated Microbes.</title>
        <authorList>
            <person name="Dunlap C."/>
        </authorList>
    </citation>
    <scope>NUCLEOTIDE SEQUENCE [LARGE SCALE GENOMIC DNA]</scope>
    <source>
        <strain evidence="8 11">NRRL B-14613</strain>
    </source>
</reference>
<dbReference type="InterPro" id="IPR038766">
    <property type="entry name" value="Membrane_comp_ABC_pdt"/>
</dbReference>
<gene>
    <name evidence="9" type="ORF">FLT43_06690</name>
    <name evidence="8" type="ORF">M5W83_17415</name>
</gene>
<dbReference type="EMBL" id="JAMDMM010000032">
    <property type="protein sequence ID" value="MCY9608924.1"/>
    <property type="molecule type" value="Genomic_DNA"/>
</dbReference>
<feature type="transmembrane region" description="Helical" evidence="6">
    <location>
        <begin position="663"/>
        <end position="685"/>
    </location>
</feature>
<keyword evidence="5 6" id="KW-0472">Membrane</keyword>
<comment type="subcellular location">
    <subcellularLocation>
        <location evidence="1">Cell membrane</location>
        <topology evidence="1">Multi-pass membrane protein</topology>
    </subcellularLocation>
</comment>
<feature type="transmembrane region" description="Helical" evidence="6">
    <location>
        <begin position="329"/>
        <end position="352"/>
    </location>
</feature>
<dbReference type="EMBL" id="CP041405">
    <property type="protein sequence ID" value="QDM43230.1"/>
    <property type="molecule type" value="Genomic_DNA"/>
</dbReference>
<evidence type="ECO:0000259" key="7">
    <source>
        <dbReference type="Pfam" id="PF02687"/>
    </source>
</evidence>
<dbReference type="AlphaFoldDB" id="A0AAP9DSE4"/>
<evidence type="ECO:0000313" key="8">
    <source>
        <dbReference type="EMBL" id="MCY9608924.1"/>
    </source>
</evidence>
<feature type="transmembrane region" description="Helical" evidence="6">
    <location>
        <begin position="281"/>
        <end position="302"/>
    </location>
</feature>
<feature type="transmembrane region" description="Helical" evidence="6">
    <location>
        <begin position="706"/>
        <end position="736"/>
    </location>
</feature>
<dbReference type="GO" id="GO:0005886">
    <property type="term" value="C:plasma membrane"/>
    <property type="evidence" value="ECO:0007669"/>
    <property type="project" value="UniProtKB-SubCell"/>
</dbReference>
<dbReference type="PANTHER" id="PTHR30287">
    <property type="entry name" value="MEMBRANE COMPONENT OF PREDICTED ABC SUPERFAMILY METABOLITE UPTAKE TRANSPORTER"/>
    <property type="match status" value="1"/>
</dbReference>
<feature type="domain" description="ABC3 transporter permease C-terminal" evidence="7">
    <location>
        <begin position="285"/>
        <end position="396"/>
    </location>
</feature>
<keyword evidence="3 6" id="KW-0812">Transmembrane</keyword>
<feature type="transmembrane region" description="Helical" evidence="6">
    <location>
        <begin position="748"/>
        <end position="770"/>
    </location>
</feature>
<evidence type="ECO:0000256" key="6">
    <source>
        <dbReference type="SAM" id="Phobius"/>
    </source>
</evidence>
<evidence type="ECO:0000313" key="9">
    <source>
        <dbReference type="EMBL" id="QDM43230.1"/>
    </source>
</evidence>
<dbReference type="InterPro" id="IPR003838">
    <property type="entry name" value="ABC3_permease_C"/>
</dbReference>
<name>A0AAP9DSE4_PANTH</name>
<sequence length="789" mass="88293">MRNVMRLVWRDLLKHRLQVWLMLLLIVATSFIYFFIQYASDGIRTEYERFAGASGQEHFAFRPNLAVLLEGEKLRQLARRASISQQELDSLGLENLIDTGMLRLPDEEAAAAVRLSEEYRFDAAEVKYKENVDQGILYRWYDDVSERSVNRIHVVEGRMPADNGEIAVALHAGTGQPWKVGDRLTIGDQTYAVTGTVILPEQMRRYAADAERPVHIIVSAKQYERINGKEFHYFCGRFRDGVYKEDVIRQMAEDVRFASFLPAQDNPEATELAKGAASNSGMAVIFLIILTLLCTGVFLIFLNRRLRQQQKSLGCLIALGYPRAQLRKAYVAIHAALCAAGVILGLLLAYFASDLLLQQFQAQYVMPAFPKKLDASSLLTGVLVIMIGFNAASYWMLARIMNGDAAAMLHARQKQEHVNFLTRWVSRATAGLPFIWRVKLQMSVRSLKMIVMLGITVLLSSILFIMGLSLNQSSSIAVEQRFRGVHYQYDIHYAEARISQHDGSRNDYYLQKNKRMAWDEGSGKRAGATVNLLAFDGDDQWLTLSDGSGREMNAKLKEGAIVHVSKAQLYGLQIGSTIKLLFGGKEVAVPIAAFCSNGDPAAVYMDKLQLTKALGISPDIYNASFTHSLGADARQEEGSKVISTESMRKEMQDQASSSQLSAVLNQVIGGVIAVIMVWLVALITVEENKANMAVLRMIGYSDREIANMLLNIYIAIVTVSYCVFTPISLLVVRYILNMVSLNTNDFIPLIYSIYTFVLVLVIIVAIYYAVLFAVRRMYVHTFGASPTNM</sequence>
<dbReference type="Proteomes" id="UP001209276">
    <property type="component" value="Unassembled WGS sequence"/>
</dbReference>
<evidence type="ECO:0000313" key="11">
    <source>
        <dbReference type="Proteomes" id="UP001209276"/>
    </source>
</evidence>
<evidence type="ECO:0000256" key="3">
    <source>
        <dbReference type="ARBA" id="ARBA00022692"/>
    </source>
</evidence>
<dbReference type="Proteomes" id="UP000315377">
    <property type="component" value="Chromosome"/>
</dbReference>
<keyword evidence="2" id="KW-1003">Cell membrane</keyword>
<dbReference type="Pfam" id="PF02687">
    <property type="entry name" value="FtsX"/>
    <property type="match status" value="2"/>
</dbReference>